<evidence type="ECO:0000313" key="1">
    <source>
        <dbReference type="EMBL" id="VDD84987.1"/>
    </source>
</evidence>
<reference evidence="3" key="1">
    <citation type="submission" date="2017-02" db="UniProtKB">
        <authorList>
            <consortium name="WormBaseParasite"/>
        </authorList>
    </citation>
    <scope>IDENTIFICATION</scope>
</reference>
<name>A0A0N4USR5_ENTVE</name>
<organism evidence="3">
    <name type="scientific">Enterobius vermicularis</name>
    <name type="common">Human pinworm</name>
    <dbReference type="NCBI Taxonomy" id="51028"/>
    <lineage>
        <taxon>Eukaryota</taxon>
        <taxon>Metazoa</taxon>
        <taxon>Ecdysozoa</taxon>
        <taxon>Nematoda</taxon>
        <taxon>Chromadorea</taxon>
        <taxon>Rhabditida</taxon>
        <taxon>Spirurina</taxon>
        <taxon>Oxyuridomorpha</taxon>
        <taxon>Oxyuroidea</taxon>
        <taxon>Oxyuridae</taxon>
        <taxon>Enterobius</taxon>
    </lineage>
</organism>
<accession>A0A0N4USR5</accession>
<dbReference type="EMBL" id="UXUI01000076">
    <property type="protein sequence ID" value="VDD84987.1"/>
    <property type="molecule type" value="Genomic_DNA"/>
</dbReference>
<evidence type="ECO:0000313" key="2">
    <source>
        <dbReference type="Proteomes" id="UP000274131"/>
    </source>
</evidence>
<dbReference type="OrthoDB" id="5813042at2759"/>
<keyword evidence="2" id="KW-1185">Reference proteome</keyword>
<dbReference type="InterPro" id="IPR027417">
    <property type="entry name" value="P-loop_NTPase"/>
</dbReference>
<dbReference type="WBParaSite" id="EVEC_0000019301-mRNA-1">
    <property type="protein sequence ID" value="EVEC_0000019301-mRNA-1"/>
    <property type="gene ID" value="EVEC_0000019301"/>
</dbReference>
<proteinExistence type="predicted"/>
<gene>
    <name evidence="1" type="ORF">EVEC_LOCUS130</name>
</gene>
<dbReference type="Proteomes" id="UP000274131">
    <property type="component" value="Unassembled WGS sequence"/>
</dbReference>
<sequence>MATAQHGRELHSFILDEQKTTVALSRAKQGKVIIGDEDVLGSGPIWERYLTYFSDITVPLSTFRRWVGKRRQGNRRTTRPSNRTKYICVAPQPTGRRRRHG</sequence>
<dbReference type="Gene3D" id="3.40.50.300">
    <property type="entry name" value="P-loop containing nucleotide triphosphate hydrolases"/>
    <property type="match status" value="1"/>
</dbReference>
<reference evidence="1 2" key="2">
    <citation type="submission" date="2018-10" db="EMBL/GenBank/DDBJ databases">
        <authorList>
            <consortium name="Pathogen Informatics"/>
        </authorList>
    </citation>
    <scope>NUCLEOTIDE SEQUENCE [LARGE SCALE GENOMIC DNA]</scope>
</reference>
<protein>
    <submittedName>
        <fullName evidence="3">AAA_12 domain-containing protein</fullName>
    </submittedName>
</protein>
<evidence type="ECO:0000313" key="3">
    <source>
        <dbReference type="WBParaSite" id="EVEC_0000019301-mRNA-1"/>
    </source>
</evidence>
<dbReference type="AlphaFoldDB" id="A0A0N4USR5"/>